<accession>A0ABQ9YWT4</accession>
<proteinExistence type="predicted"/>
<evidence type="ECO:0000313" key="2">
    <source>
        <dbReference type="Proteomes" id="UP001234178"/>
    </source>
</evidence>
<evidence type="ECO:0000313" key="1">
    <source>
        <dbReference type="EMBL" id="KAK4005090.1"/>
    </source>
</evidence>
<dbReference type="Proteomes" id="UP001234178">
    <property type="component" value="Unassembled WGS sequence"/>
</dbReference>
<dbReference type="EMBL" id="JAOYFB010000001">
    <property type="protein sequence ID" value="KAK4005090.1"/>
    <property type="molecule type" value="Genomic_DNA"/>
</dbReference>
<sequence>MLIAYIVEGTPFGKDKERTLFHSFRFLISINCPKTRLVADEKIAFVSTEQPDYVYIDKVEAYPIIHSCSFSPTVRRWLPQTGFSTNLSTKEKGKYFSRNDANNSIDY</sequence>
<protein>
    <submittedName>
        <fullName evidence="1">Uncharacterized protein</fullName>
    </submittedName>
</protein>
<reference evidence="1 2" key="1">
    <citation type="journal article" date="2023" name="Nucleic Acids Res.">
        <title>The hologenome of Daphnia magna reveals possible DNA methylation and microbiome-mediated evolution of the host genome.</title>
        <authorList>
            <person name="Chaturvedi A."/>
            <person name="Li X."/>
            <person name="Dhandapani V."/>
            <person name="Marshall H."/>
            <person name="Kissane S."/>
            <person name="Cuenca-Cambronero M."/>
            <person name="Asole G."/>
            <person name="Calvet F."/>
            <person name="Ruiz-Romero M."/>
            <person name="Marangio P."/>
            <person name="Guigo R."/>
            <person name="Rago D."/>
            <person name="Mirbahai L."/>
            <person name="Eastwood N."/>
            <person name="Colbourne J.K."/>
            <person name="Zhou J."/>
            <person name="Mallon E."/>
            <person name="Orsini L."/>
        </authorList>
    </citation>
    <scope>NUCLEOTIDE SEQUENCE [LARGE SCALE GENOMIC DNA]</scope>
    <source>
        <strain evidence="1">LRV0_1</strain>
    </source>
</reference>
<organism evidence="1 2">
    <name type="scientific">Daphnia magna</name>
    <dbReference type="NCBI Taxonomy" id="35525"/>
    <lineage>
        <taxon>Eukaryota</taxon>
        <taxon>Metazoa</taxon>
        <taxon>Ecdysozoa</taxon>
        <taxon>Arthropoda</taxon>
        <taxon>Crustacea</taxon>
        <taxon>Branchiopoda</taxon>
        <taxon>Diplostraca</taxon>
        <taxon>Cladocera</taxon>
        <taxon>Anomopoda</taxon>
        <taxon>Daphniidae</taxon>
        <taxon>Daphnia</taxon>
    </lineage>
</organism>
<gene>
    <name evidence="1" type="ORF">OUZ56_006813</name>
</gene>
<comment type="caution">
    <text evidence="1">The sequence shown here is derived from an EMBL/GenBank/DDBJ whole genome shotgun (WGS) entry which is preliminary data.</text>
</comment>
<keyword evidence="2" id="KW-1185">Reference proteome</keyword>
<name>A0ABQ9YWT4_9CRUS</name>